<dbReference type="Proteomes" id="UP000017836">
    <property type="component" value="Unassembled WGS sequence"/>
</dbReference>
<proteinExistence type="predicted"/>
<sequence length="105" mass="12220">MTFIPLKNKKLMNREDALLSMIRLSRVHADKWNTKYTVNNISNTGRKGDRLLWRGGNQPIIISTLKKLFEGSECEFLLPCMQSRMLVRHVHANHAHDVWPHDSVL</sequence>
<evidence type="ECO:0000313" key="1">
    <source>
        <dbReference type="EMBL" id="ERN02963.1"/>
    </source>
</evidence>
<organism evidence="1 2">
    <name type="scientific">Amborella trichopoda</name>
    <dbReference type="NCBI Taxonomy" id="13333"/>
    <lineage>
        <taxon>Eukaryota</taxon>
        <taxon>Viridiplantae</taxon>
        <taxon>Streptophyta</taxon>
        <taxon>Embryophyta</taxon>
        <taxon>Tracheophyta</taxon>
        <taxon>Spermatophyta</taxon>
        <taxon>Magnoliopsida</taxon>
        <taxon>Amborellales</taxon>
        <taxon>Amborellaceae</taxon>
        <taxon>Amborella</taxon>
    </lineage>
</organism>
<name>W1P4W1_AMBTC</name>
<dbReference type="EMBL" id="KI394460">
    <property type="protein sequence ID" value="ERN02963.1"/>
    <property type="molecule type" value="Genomic_DNA"/>
</dbReference>
<reference evidence="2" key="1">
    <citation type="journal article" date="2013" name="Science">
        <title>The Amborella genome and the evolution of flowering plants.</title>
        <authorList>
            <consortium name="Amborella Genome Project"/>
        </authorList>
    </citation>
    <scope>NUCLEOTIDE SEQUENCE [LARGE SCALE GENOMIC DNA]</scope>
</reference>
<evidence type="ECO:0000313" key="2">
    <source>
        <dbReference type="Proteomes" id="UP000017836"/>
    </source>
</evidence>
<gene>
    <name evidence="1" type="ORF">AMTR_s00134p00069500</name>
</gene>
<dbReference type="HOGENOM" id="CLU_2240265_0_0_1"/>
<protein>
    <submittedName>
        <fullName evidence="1">Uncharacterized protein</fullName>
    </submittedName>
</protein>
<dbReference type="AlphaFoldDB" id="W1P4W1"/>
<dbReference type="Gramene" id="ERN02963">
    <property type="protein sequence ID" value="ERN02963"/>
    <property type="gene ID" value="AMTR_s00134p00069500"/>
</dbReference>
<keyword evidence="2" id="KW-1185">Reference proteome</keyword>
<accession>W1P4W1</accession>